<evidence type="ECO:0000259" key="1">
    <source>
        <dbReference type="PROSITE" id="PS50878"/>
    </source>
</evidence>
<dbReference type="AlphaFoldDB" id="A0AAV2RY67"/>
<gene>
    <name evidence="2" type="ORF">MNOR_LOCUS29489</name>
</gene>
<proteinExistence type="predicted"/>
<dbReference type="InterPro" id="IPR000477">
    <property type="entry name" value="RT_dom"/>
</dbReference>
<evidence type="ECO:0000313" key="3">
    <source>
        <dbReference type="Proteomes" id="UP001497623"/>
    </source>
</evidence>
<name>A0AAV2RY67_MEGNR</name>
<feature type="domain" description="Reverse transcriptase" evidence="1">
    <location>
        <begin position="3"/>
        <end position="257"/>
    </location>
</feature>
<protein>
    <recommendedName>
        <fullName evidence="1">Reverse transcriptase domain-containing protein</fullName>
    </recommendedName>
</protein>
<reference evidence="2 3" key="1">
    <citation type="submission" date="2024-05" db="EMBL/GenBank/DDBJ databases">
        <authorList>
            <person name="Wallberg A."/>
        </authorList>
    </citation>
    <scope>NUCLEOTIDE SEQUENCE [LARGE SCALE GENOMIC DNA]</scope>
</reference>
<dbReference type="Proteomes" id="UP001497623">
    <property type="component" value="Unassembled WGS sequence"/>
</dbReference>
<dbReference type="PANTHER" id="PTHR48462">
    <property type="entry name" value="PROTEIN, PUTATIVE-RELATED"/>
    <property type="match status" value="1"/>
</dbReference>
<dbReference type="PROSITE" id="PS50878">
    <property type="entry name" value="RT_POL"/>
    <property type="match status" value="1"/>
</dbReference>
<keyword evidence="3" id="KW-1185">Reference proteome</keyword>
<evidence type="ECO:0000313" key="2">
    <source>
        <dbReference type="EMBL" id="CAL4144301.1"/>
    </source>
</evidence>
<dbReference type="Pfam" id="PF00078">
    <property type="entry name" value="RVT_1"/>
    <property type="match status" value="1"/>
</dbReference>
<dbReference type="EMBL" id="CAXKWB010034237">
    <property type="protein sequence ID" value="CAL4144301.1"/>
    <property type="molecule type" value="Genomic_DNA"/>
</dbReference>
<dbReference type="PANTHER" id="PTHR48462:SF1">
    <property type="entry name" value="PROTEIN, PUTATIVE-RELATED"/>
    <property type="match status" value="1"/>
</dbReference>
<comment type="caution">
    <text evidence="2">The sequence shown here is derived from an EMBL/GenBank/DDBJ whole genome shotgun (WGS) entry which is preliminary data.</text>
</comment>
<sequence>MAKGDAPLIVAPFLAGATLTALPKKDNGIRPVAVGEVWRRLTAKFLCSAYKEQASSYFFPLQIGVAQPMGTEVGLETARQWCYRNSSNLTSIFAKIDFSNAFNCVERQAFLEQCRHRFPGLSRWAEWCYAQPSHLYFGADTIASERGVQQGDPLGPLLFSLALQPLLVQLSEGGKDHGLELVYSYLDDLILAGDQQAVAEAFHYFKGAALDIGLDFNISKCEIIPTAGHNSMLNKNFFPEDVTFREDGNFELLGGPIGSDVFCNTHTQKRVDQAKEVLSALGEMSDPQVALVLLRHCASFSKLVYSLRVVPHRSHKKALQNFDNAVRECIETFLCCSFSDPEWSLASLSTKMGGLGLRTTEHHSPAAFLSSQIACQELCAKLDPHHTWDPLSHETESYAALMDINERVGLEHQLQLNDNNCPRQQTLSQLIDKHTLDTIRDNNYNNIYCKAHLNLTSNSGAGAWLHTVPSTALGTHIDSQLYRTMIQRWLRVPLHESEFHCPYCDEMMDKYGDHGLTCACGGDRTKRHNLLRNEVFHLCNSSGYNPELERPGLLQIRPLVGSSYESGAARDPNINRRPADVYLPKWRRGAPAAFDLAVTSGLRKDTVSKSAENGSAAVLNYEEHKRVLI</sequence>
<accession>A0AAV2RY67</accession>
<organism evidence="2 3">
    <name type="scientific">Meganyctiphanes norvegica</name>
    <name type="common">Northern krill</name>
    <name type="synonym">Thysanopoda norvegica</name>
    <dbReference type="NCBI Taxonomy" id="48144"/>
    <lineage>
        <taxon>Eukaryota</taxon>
        <taxon>Metazoa</taxon>
        <taxon>Ecdysozoa</taxon>
        <taxon>Arthropoda</taxon>
        <taxon>Crustacea</taxon>
        <taxon>Multicrustacea</taxon>
        <taxon>Malacostraca</taxon>
        <taxon>Eumalacostraca</taxon>
        <taxon>Eucarida</taxon>
        <taxon>Euphausiacea</taxon>
        <taxon>Euphausiidae</taxon>
        <taxon>Meganyctiphanes</taxon>
    </lineage>
</organism>